<keyword evidence="8 10" id="KW-0012">Acyltransferase</keyword>
<keyword evidence="5 10" id="KW-0472">Membrane</keyword>
<evidence type="ECO:0000256" key="7">
    <source>
        <dbReference type="ARBA" id="ARBA00023288"/>
    </source>
</evidence>
<evidence type="ECO:0000256" key="11">
    <source>
        <dbReference type="SAM" id="MobiDB-lite"/>
    </source>
</evidence>
<feature type="transmembrane region" description="Helical" evidence="10">
    <location>
        <begin position="6"/>
        <end position="29"/>
    </location>
</feature>
<accession>A0AAD4QEY6</accession>
<evidence type="ECO:0000256" key="8">
    <source>
        <dbReference type="ARBA" id="ARBA00023315"/>
    </source>
</evidence>
<evidence type="ECO:0000256" key="6">
    <source>
        <dbReference type="ARBA" id="ARBA00023139"/>
    </source>
</evidence>
<feature type="compositionally biased region" description="Acidic residues" evidence="11">
    <location>
        <begin position="379"/>
        <end position="389"/>
    </location>
</feature>
<evidence type="ECO:0000256" key="10">
    <source>
        <dbReference type="RuleBase" id="RU079119"/>
    </source>
</evidence>
<organism evidence="13 14">
    <name type="scientific">Lactarius akahatsu</name>
    <dbReference type="NCBI Taxonomy" id="416441"/>
    <lineage>
        <taxon>Eukaryota</taxon>
        <taxon>Fungi</taxon>
        <taxon>Dikarya</taxon>
        <taxon>Basidiomycota</taxon>
        <taxon>Agaricomycotina</taxon>
        <taxon>Agaricomycetes</taxon>
        <taxon>Russulales</taxon>
        <taxon>Russulaceae</taxon>
        <taxon>Lactarius</taxon>
    </lineage>
</organism>
<feature type="transmembrane region" description="Helical" evidence="10">
    <location>
        <begin position="217"/>
        <end position="243"/>
    </location>
</feature>
<keyword evidence="4 10" id="KW-1133">Transmembrane helix</keyword>
<dbReference type="InterPro" id="IPR001594">
    <property type="entry name" value="Palmitoyltrfase_DHHC"/>
</dbReference>
<comment type="subcellular location">
    <subcellularLocation>
        <location evidence="1">Membrane</location>
        <topology evidence="1">Multi-pass membrane protein</topology>
    </subcellularLocation>
</comment>
<dbReference type="EMBL" id="JAKELL010000016">
    <property type="protein sequence ID" value="KAH8993932.1"/>
    <property type="molecule type" value="Genomic_DNA"/>
</dbReference>
<proteinExistence type="inferred from homology"/>
<evidence type="ECO:0000313" key="14">
    <source>
        <dbReference type="Proteomes" id="UP001201163"/>
    </source>
</evidence>
<feature type="compositionally biased region" description="Polar residues" evidence="11">
    <location>
        <begin position="335"/>
        <end position="360"/>
    </location>
</feature>
<feature type="region of interest" description="Disordered" evidence="11">
    <location>
        <begin position="396"/>
        <end position="415"/>
    </location>
</feature>
<dbReference type="PROSITE" id="PS50216">
    <property type="entry name" value="DHHC"/>
    <property type="match status" value="2"/>
</dbReference>
<evidence type="ECO:0000256" key="4">
    <source>
        <dbReference type="ARBA" id="ARBA00022989"/>
    </source>
</evidence>
<protein>
    <recommendedName>
        <fullName evidence="10">Palmitoyltransferase</fullName>
        <ecNumber evidence="10">2.3.1.225</ecNumber>
    </recommendedName>
</protein>
<evidence type="ECO:0000256" key="1">
    <source>
        <dbReference type="ARBA" id="ARBA00004141"/>
    </source>
</evidence>
<keyword evidence="7" id="KW-0449">Lipoprotein</keyword>
<feature type="region of interest" description="Disordered" evidence="11">
    <location>
        <begin position="316"/>
        <end position="389"/>
    </location>
</feature>
<evidence type="ECO:0000256" key="3">
    <source>
        <dbReference type="ARBA" id="ARBA00022692"/>
    </source>
</evidence>
<reference evidence="13" key="1">
    <citation type="submission" date="2022-01" db="EMBL/GenBank/DDBJ databases">
        <title>Comparative genomics reveals a dynamic genome evolution in the ectomycorrhizal milk-cap (Lactarius) mushrooms.</title>
        <authorList>
            <consortium name="DOE Joint Genome Institute"/>
            <person name="Lebreton A."/>
            <person name="Tang N."/>
            <person name="Kuo A."/>
            <person name="LaButti K."/>
            <person name="Drula E."/>
            <person name="Barry K."/>
            <person name="Clum A."/>
            <person name="Lipzen A."/>
            <person name="Mousain D."/>
            <person name="Ng V."/>
            <person name="Wang R."/>
            <person name="Wang X."/>
            <person name="Dai Y."/>
            <person name="Henrissat B."/>
            <person name="Grigoriev I.V."/>
            <person name="Guerin-Laguette A."/>
            <person name="Yu F."/>
            <person name="Martin F.M."/>
        </authorList>
    </citation>
    <scope>NUCLEOTIDE SEQUENCE</scope>
    <source>
        <strain evidence="13">QP</strain>
    </source>
</reference>
<gene>
    <name evidence="13" type="ORF">EDB92DRAFT_2053261</name>
</gene>
<dbReference type="InterPro" id="IPR039859">
    <property type="entry name" value="PFA4/ZDH16/20/ERF2-like"/>
</dbReference>
<evidence type="ECO:0000256" key="2">
    <source>
        <dbReference type="ARBA" id="ARBA00022679"/>
    </source>
</evidence>
<keyword evidence="6" id="KW-0564">Palmitate</keyword>
<dbReference type="Proteomes" id="UP001201163">
    <property type="component" value="Unassembled WGS sequence"/>
</dbReference>
<dbReference type="GO" id="GO:0019706">
    <property type="term" value="F:protein-cysteine S-palmitoyltransferase activity"/>
    <property type="evidence" value="ECO:0007669"/>
    <property type="project" value="UniProtKB-EC"/>
</dbReference>
<comment type="caution">
    <text evidence="13">The sequence shown here is derived from an EMBL/GenBank/DDBJ whole genome shotgun (WGS) entry which is preliminary data.</text>
</comment>
<keyword evidence="3 10" id="KW-0812">Transmembrane</keyword>
<evidence type="ECO:0000259" key="12">
    <source>
        <dbReference type="Pfam" id="PF01529"/>
    </source>
</evidence>
<dbReference type="Pfam" id="PF01529">
    <property type="entry name" value="DHHC"/>
    <property type="match status" value="1"/>
</dbReference>
<evidence type="ECO:0000256" key="5">
    <source>
        <dbReference type="ARBA" id="ARBA00023136"/>
    </source>
</evidence>
<comment type="catalytic activity">
    <reaction evidence="9 10">
        <text>L-cysteinyl-[protein] + hexadecanoyl-CoA = S-hexadecanoyl-L-cysteinyl-[protein] + CoA</text>
        <dbReference type="Rhea" id="RHEA:36683"/>
        <dbReference type="Rhea" id="RHEA-COMP:10131"/>
        <dbReference type="Rhea" id="RHEA-COMP:11032"/>
        <dbReference type="ChEBI" id="CHEBI:29950"/>
        <dbReference type="ChEBI" id="CHEBI:57287"/>
        <dbReference type="ChEBI" id="CHEBI:57379"/>
        <dbReference type="ChEBI" id="CHEBI:74151"/>
        <dbReference type="EC" id="2.3.1.225"/>
    </reaction>
</comment>
<dbReference type="AlphaFoldDB" id="A0AAD4QEY6"/>
<evidence type="ECO:0000313" key="13">
    <source>
        <dbReference type="EMBL" id="KAH8993932.1"/>
    </source>
</evidence>
<dbReference type="PANTHER" id="PTHR12246">
    <property type="entry name" value="PALMITOYLTRANSFERASE ZDHHC16"/>
    <property type="match status" value="1"/>
</dbReference>
<feature type="transmembrane region" description="Helical" evidence="10">
    <location>
        <begin position="41"/>
        <end position="60"/>
    </location>
</feature>
<keyword evidence="2 10" id="KW-0808">Transferase</keyword>
<keyword evidence="14" id="KW-1185">Reference proteome</keyword>
<dbReference type="GO" id="GO:0016020">
    <property type="term" value="C:membrane"/>
    <property type="evidence" value="ECO:0007669"/>
    <property type="project" value="UniProtKB-SubCell"/>
</dbReference>
<evidence type="ECO:0000256" key="9">
    <source>
        <dbReference type="ARBA" id="ARBA00048048"/>
    </source>
</evidence>
<sequence length="468" mass="53377">MGRLLGRLVVAFTTALICFISYTPQLFIIWPWYGRELSIQLLNLLIPFNILVGLLLYNYYLCITTDPGRVPHGWEPEFDDMEGYEVKKNTGGPRFCRMCKRYKPPRAHHCKSCKRYVCVNLRSSVPLMSHYFADACSAWVSRQASATSKFSIYSAALHSDHHCPWVNNCVGFYNYGHFIRFLFFVDLACTYHVTMLTRRVFDTLGRQYWDSNDTVELLFVVLNYVTCVPVLLLVGGFSLYHFYCVLGNTTTIEGWEKDKVATLIRRGKIRAMKFPYNLGARRNVESMLGINPLLWCCPNVGPLGTGLKYQLAEGDGIEPQESWPPRDPTEHHSEWTQPSSPWTYENNGPNPALAPSNTQLRARRPPGASAVPPYHPDYEPPEDDEDDDGERYAEYERAGLGGGGGTAHVRRGSEGYEVRPIDREGLLAEFIANRSQEEGHYRRYDEDEDEDEPLAARVEKWRSGEAIA</sequence>
<comment type="domain">
    <text evidence="10">The DHHC domain is required for palmitoyltransferase activity.</text>
</comment>
<feature type="transmembrane region" description="Helical" evidence="10">
    <location>
        <begin position="178"/>
        <end position="196"/>
    </location>
</feature>
<name>A0AAD4QEY6_9AGAM</name>
<dbReference type="EC" id="2.3.1.225" evidence="10"/>
<comment type="similarity">
    <text evidence="10">Belongs to the DHHC palmitoyltransferase family.</text>
</comment>
<feature type="domain" description="Palmitoyltransferase DHHC" evidence="12">
    <location>
        <begin position="158"/>
        <end position="257"/>
    </location>
</feature>